<organism evidence="8">
    <name type="scientific">hydrothermal vent metagenome</name>
    <dbReference type="NCBI Taxonomy" id="652676"/>
    <lineage>
        <taxon>unclassified sequences</taxon>
        <taxon>metagenomes</taxon>
        <taxon>ecological metagenomes</taxon>
    </lineage>
</organism>
<sequence length="172" mass="19356">MKKNKSGLVMLGIVLVLYGVLFFFNTDKTLAALKESLEVLKMIIPILVAVLTLTALLNTFIDEKSISKHLGKQSGVKGWLLALLGGILSHGPGYVWYPMLQNLRERGAKDGLIGAFIYARAVKIPWIPLMIAYFGWAFTVVYTLYVVLGAWVQGVLLERWIGYDIEKNRRRK</sequence>
<dbReference type="Pfam" id="PF03773">
    <property type="entry name" value="ArsP_1"/>
    <property type="match status" value="1"/>
</dbReference>
<evidence type="ECO:0000256" key="3">
    <source>
        <dbReference type="ARBA" id="ARBA00022475"/>
    </source>
</evidence>
<keyword evidence="5 7" id="KW-1133">Transmembrane helix</keyword>
<gene>
    <name evidence="8" type="ORF">MNB_SV-4-208</name>
</gene>
<evidence type="ECO:0000256" key="6">
    <source>
        <dbReference type="ARBA" id="ARBA00023136"/>
    </source>
</evidence>
<reference evidence="8" key="1">
    <citation type="submission" date="2016-10" db="EMBL/GenBank/DDBJ databases">
        <authorList>
            <person name="de Groot N.N."/>
        </authorList>
    </citation>
    <scope>NUCLEOTIDE SEQUENCE</scope>
</reference>
<feature type="transmembrane region" description="Helical" evidence="7">
    <location>
        <begin position="7"/>
        <end position="24"/>
    </location>
</feature>
<dbReference type="EMBL" id="FPIB01000001">
    <property type="protein sequence ID" value="SFV89648.1"/>
    <property type="molecule type" value="Genomic_DNA"/>
</dbReference>
<keyword evidence="4 7" id="KW-0812">Transmembrane</keyword>
<keyword evidence="3" id="KW-1003">Cell membrane</keyword>
<dbReference type="GO" id="GO:0005886">
    <property type="term" value="C:plasma membrane"/>
    <property type="evidence" value="ECO:0007669"/>
    <property type="project" value="UniProtKB-SubCell"/>
</dbReference>
<evidence type="ECO:0000256" key="2">
    <source>
        <dbReference type="ARBA" id="ARBA00006386"/>
    </source>
</evidence>
<comment type="subcellular location">
    <subcellularLocation>
        <location evidence="1">Cell membrane</location>
        <topology evidence="1">Multi-pass membrane protein</topology>
    </subcellularLocation>
</comment>
<name>A0A1W1E6X6_9ZZZZ</name>
<evidence type="ECO:0000256" key="1">
    <source>
        <dbReference type="ARBA" id="ARBA00004651"/>
    </source>
</evidence>
<evidence type="ECO:0000313" key="8">
    <source>
        <dbReference type="EMBL" id="SFV89648.1"/>
    </source>
</evidence>
<evidence type="ECO:0000256" key="7">
    <source>
        <dbReference type="SAM" id="Phobius"/>
    </source>
</evidence>
<accession>A0A1W1E6X6</accession>
<feature type="transmembrane region" description="Helical" evidence="7">
    <location>
        <begin position="39"/>
        <end position="57"/>
    </location>
</feature>
<dbReference type="AlphaFoldDB" id="A0A1W1E6X6"/>
<evidence type="ECO:0008006" key="9">
    <source>
        <dbReference type="Google" id="ProtNLM"/>
    </source>
</evidence>
<evidence type="ECO:0000256" key="4">
    <source>
        <dbReference type="ARBA" id="ARBA00022692"/>
    </source>
</evidence>
<feature type="transmembrane region" description="Helical" evidence="7">
    <location>
        <begin position="78"/>
        <end position="97"/>
    </location>
</feature>
<proteinExistence type="inferred from homology"/>
<dbReference type="InterPro" id="IPR005524">
    <property type="entry name" value="DUF318"/>
</dbReference>
<keyword evidence="6 7" id="KW-0472">Membrane</keyword>
<protein>
    <recommendedName>
        <fullName evidence="9">Permease</fullName>
    </recommendedName>
</protein>
<feature type="transmembrane region" description="Helical" evidence="7">
    <location>
        <begin position="130"/>
        <end position="152"/>
    </location>
</feature>
<comment type="similarity">
    <text evidence="2">Belongs to the UPF0718 family.</text>
</comment>
<evidence type="ECO:0000256" key="5">
    <source>
        <dbReference type="ARBA" id="ARBA00022989"/>
    </source>
</evidence>